<organism evidence="1 2">
    <name type="scientific">candidate division WOR-1 bacterium DG_54_3</name>
    <dbReference type="NCBI Taxonomy" id="1703775"/>
    <lineage>
        <taxon>Bacteria</taxon>
        <taxon>Bacillati</taxon>
        <taxon>Saganbacteria</taxon>
    </lineage>
</organism>
<sequence length="67" mass="7989">MRRLKSTDIQISSFENAMTRFDQAAKRMRVDPAWLEIIKQRRRSVIVRLPIQMDDGSFKVFTGYRVQ</sequence>
<proteinExistence type="predicted"/>
<name>A0A0S7XSU8_UNCSA</name>
<dbReference type="SUPFAM" id="SSF53223">
    <property type="entry name" value="Aminoacid dehydrogenase-like, N-terminal domain"/>
    <property type="match status" value="1"/>
</dbReference>
<accession>A0A0S7XSU8</accession>
<evidence type="ECO:0008006" key="3">
    <source>
        <dbReference type="Google" id="ProtNLM"/>
    </source>
</evidence>
<comment type="caution">
    <text evidence="1">The sequence shown here is derived from an EMBL/GenBank/DDBJ whole genome shotgun (WGS) entry which is preliminary data.</text>
</comment>
<dbReference type="AlphaFoldDB" id="A0A0S7XSU8"/>
<dbReference type="Gene3D" id="1.10.8.1210">
    <property type="match status" value="1"/>
</dbReference>
<reference evidence="1 2" key="1">
    <citation type="journal article" date="2015" name="Microbiome">
        <title>Genomic resolution of linkages in carbon, nitrogen, and sulfur cycling among widespread estuary sediment bacteria.</title>
        <authorList>
            <person name="Baker B.J."/>
            <person name="Lazar C.S."/>
            <person name="Teske A.P."/>
            <person name="Dick G.J."/>
        </authorList>
    </citation>
    <scope>NUCLEOTIDE SEQUENCE [LARGE SCALE GENOMIC DNA]</scope>
    <source>
        <strain evidence="1">DG_54_3</strain>
    </source>
</reference>
<feature type="non-terminal residue" evidence="1">
    <location>
        <position position="67"/>
    </location>
</feature>
<dbReference type="InterPro" id="IPR046346">
    <property type="entry name" value="Aminoacid_DH-like_N_sf"/>
</dbReference>
<dbReference type="Proteomes" id="UP000051861">
    <property type="component" value="Unassembled WGS sequence"/>
</dbReference>
<protein>
    <recommendedName>
        <fullName evidence="3">Glutamate dehydrogenase</fullName>
    </recommendedName>
</protein>
<gene>
    <name evidence="1" type="ORF">AMJ44_09965</name>
</gene>
<evidence type="ECO:0000313" key="1">
    <source>
        <dbReference type="EMBL" id="KPJ65557.1"/>
    </source>
</evidence>
<evidence type="ECO:0000313" key="2">
    <source>
        <dbReference type="Proteomes" id="UP000051861"/>
    </source>
</evidence>
<dbReference type="EMBL" id="LIZX01000111">
    <property type="protein sequence ID" value="KPJ65557.1"/>
    <property type="molecule type" value="Genomic_DNA"/>
</dbReference>